<proteinExistence type="predicted"/>
<dbReference type="SMART" id="SM00382">
    <property type="entry name" value="AAA"/>
    <property type="match status" value="1"/>
</dbReference>
<dbReference type="PROSITE" id="PS50893">
    <property type="entry name" value="ABC_TRANSPORTER_2"/>
    <property type="match status" value="1"/>
</dbReference>
<dbReference type="InterPro" id="IPR015854">
    <property type="entry name" value="ABC_transpr_LolD-like"/>
</dbReference>
<reference evidence="5" key="1">
    <citation type="submission" date="2003-11" db="EMBL/GenBank/DDBJ databases">
        <authorList>
            <person name="Heidelberg J.F."/>
            <person name="Eisen J.A."/>
            <person name="Nelson W.C."/>
            <person name="DeLong E.F."/>
        </authorList>
    </citation>
    <scope>NUCLEOTIDE SEQUENCE</scope>
</reference>
<dbReference type="InterPro" id="IPR017911">
    <property type="entry name" value="MacB-like_ATP-bd"/>
</dbReference>
<dbReference type="InterPro" id="IPR017871">
    <property type="entry name" value="ABC_transporter-like_CS"/>
</dbReference>
<reference evidence="5" key="2">
    <citation type="submission" date="2003-12" db="EMBL/GenBank/DDBJ databases">
        <title>Monterey Bay Coastal Ocean Microbial Observatory environmental clone sequencing.</title>
        <authorList>
            <person name="DeLong E.F."/>
        </authorList>
    </citation>
    <scope>NUCLEOTIDE SEQUENCE</scope>
</reference>
<dbReference type="GO" id="GO:0005886">
    <property type="term" value="C:plasma membrane"/>
    <property type="evidence" value="ECO:0007669"/>
    <property type="project" value="TreeGrafter"/>
</dbReference>
<dbReference type="Pfam" id="PF00005">
    <property type="entry name" value="ABC_tran"/>
    <property type="match status" value="1"/>
</dbReference>
<dbReference type="InterPro" id="IPR003593">
    <property type="entry name" value="AAA+_ATPase"/>
</dbReference>
<dbReference type="GO" id="GO:0005524">
    <property type="term" value="F:ATP binding"/>
    <property type="evidence" value="ECO:0007669"/>
    <property type="project" value="UniProtKB-KW"/>
</dbReference>
<dbReference type="GO" id="GO:0016887">
    <property type="term" value="F:ATP hydrolysis activity"/>
    <property type="evidence" value="ECO:0007669"/>
    <property type="project" value="InterPro"/>
</dbReference>
<accession>Q6SHN1</accession>
<dbReference type="GO" id="GO:0022857">
    <property type="term" value="F:transmembrane transporter activity"/>
    <property type="evidence" value="ECO:0007669"/>
    <property type="project" value="UniProtKB-ARBA"/>
</dbReference>
<protein>
    <submittedName>
        <fullName evidence="5">ABC transporter, ATP-binding protein</fullName>
    </submittedName>
</protein>
<evidence type="ECO:0000313" key="5">
    <source>
        <dbReference type="EMBL" id="AAR37590.1"/>
    </source>
</evidence>
<dbReference type="PANTHER" id="PTHR24220:SF86">
    <property type="entry name" value="ABC TRANSPORTER ABCH.1"/>
    <property type="match status" value="1"/>
</dbReference>
<dbReference type="InterPro" id="IPR027417">
    <property type="entry name" value="P-loop_NTPase"/>
</dbReference>
<dbReference type="CDD" id="cd03255">
    <property type="entry name" value="ABC_MJ0796_LolCDE_FtsE"/>
    <property type="match status" value="1"/>
</dbReference>
<dbReference type="InterPro" id="IPR003439">
    <property type="entry name" value="ABC_transporter-like_ATP-bd"/>
</dbReference>
<dbReference type="PROSITE" id="PS00211">
    <property type="entry name" value="ABC_TRANSPORTER_1"/>
    <property type="match status" value="1"/>
</dbReference>
<evidence type="ECO:0000259" key="4">
    <source>
        <dbReference type="PROSITE" id="PS50893"/>
    </source>
</evidence>
<feature type="domain" description="ABC transporter" evidence="4">
    <location>
        <begin position="8"/>
        <end position="241"/>
    </location>
</feature>
<dbReference type="AlphaFoldDB" id="Q6SHN1"/>
<evidence type="ECO:0000256" key="3">
    <source>
        <dbReference type="ARBA" id="ARBA00022840"/>
    </source>
</evidence>
<dbReference type="SUPFAM" id="SSF52540">
    <property type="entry name" value="P-loop containing nucleoside triphosphate hydrolases"/>
    <property type="match status" value="1"/>
</dbReference>
<dbReference type="GO" id="GO:0098796">
    <property type="term" value="C:membrane protein complex"/>
    <property type="evidence" value="ECO:0007669"/>
    <property type="project" value="UniProtKB-ARBA"/>
</dbReference>
<dbReference type="EMBL" id="AY458634">
    <property type="protein sequence ID" value="AAR37590.1"/>
    <property type="molecule type" value="Genomic_DNA"/>
</dbReference>
<dbReference type="FunFam" id="3.40.50.300:FF:000032">
    <property type="entry name" value="Export ABC transporter ATP-binding protein"/>
    <property type="match status" value="1"/>
</dbReference>
<keyword evidence="3 5" id="KW-0067">ATP-binding</keyword>
<gene>
    <name evidence="5" type="ORF">MBMO_EBAC750-09G06.5</name>
</gene>
<evidence type="ECO:0000256" key="2">
    <source>
        <dbReference type="ARBA" id="ARBA00022741"/>
    </source>
</evidence>
<keyword evidence="1" id="KW-0813">Transport</keyword>
<organism evidence="5">
    <name type="scientific">uncultured marine bacterium 314</name>
    <dbReference type="NCBI Taxonomy" id="257387"/>
    <lineage>
        <taxon>Bacteria</taxon>
        <taxon>environmental samples</taxon>
    </lineage>
</organism>
<keyword evidence="2" id="KW-0547">Nucleotide-binding</keyword>
<evidence type="ECO:0000256" key="1">
    <source>
        <dbReference type="ARBA" id="ARBA00022448"/>
    </source>
</evidence>
<dbReference type="Gene3D" id="3.40.50.300">
    <property type="entry name" value="P-loop containing nucleotide triphosphate hydrolases"/>
    <property type="match status" value="1"/>
</dbReference>
<name>Q6SHN1_9BACT</name>
<dbReference type="PANTHER" id="PTHR24220">
    <property type="entry name" value="IMPORT ATP-BINDING PROTEIN"/>
    <property type="match status" value="1"/>
</dbReference>
<sequence length="241" mass="27079">MNIKREIVSLHNVIKNYGHGKIITKALEEIDLKILEGDFSAMMGPSGSGKSTLLNIIGGLDRATSGEVKFNGKDFNTLSNKDLSIMRRNHIGFVFQNYNLLPVLTAYENAEYVLMLQEIPISQRKEKVMHFFQEMGLDGLEHRFPRELSGGQQQRVAIARAVVSDPLLVLADEITANVDSATAQSLLELMKKLNKNNKTTFLFSTHDPAIIKFSKKIIILKDGKISNKQTLSENIEKYTQK</sequence>